<dbReference type="Proteomes" id="UP000796880">
    <property type="component" value="Unassembled WGS sequence"/>
</dbReference>
<proteinExistence type="predicted"/>
<evidence type="ECO:0000313" key="2">
    <source>
        <dbReference type="EMBL" id="KAF3432535.1"/>
    </source>
</evidence>
<accession>A0A8K0GSD7</accession>
<protein>
    <submittedName>
        <fullName evidence="2">Uncharacterized protein</fullName>
    </submittedName>
</protein>
<reference evidence="2" key="1">
    <citation type="submission" date="2020-03" db="EMBL/GenBank/DDBJ databases">
        <title>A high-quality chromosome-level genome assembly of a woody plant with both climbing and erect habits, Rhamnella rubrinervis.</title>
        <authorList>
            <person name="Lu Z."/>
            <person name="Yang Y."/>
            <person name="Zhu X."/>
            <person name="Sun Y."/>
        </authorList>
    </citation>
    <scope>NUCLEOTIDE SEQUENCE</scope>
    <source>
        <strain evidence="2">BYM</strain>
        <tissue evidence="2">Leaf</tissue>
    </source>
</reference>
<feature type="compositionally biased region" description="Basic and acidic residues" evidence="1">
    <location>
        <begin position="83"/>
        <end position="92"/>
    </location>
</feature>
<feature type="region of interest" description="Disordered" evidence="1">
    <location>
        <begin position="60"/>
        <end position="92"/>
    </location>
</feature>
<name>A0A8K0GSD7_9ROSA</name>
<organism evidence="2 3">
    <name type="scientific">Rhamnella rubrinervis</name>
    <dbReference type="NCBI Taxonomy" id="2594499"/>
    <lineage>
        <taxon>Eukaryota</taxon>
        <taxon>Viridiplantae</taxon>
        <taxon>Streptophyta</taxon>
        <taxon>Embryophyta</taxon>
        <taxon>Tracheophyta</taxon>
        <taxon>Spermatophyta</taxon>
        <taxon>Magnoliopsida</taxon>
        <taxon>eudicotyledons</taxon>
        <taxon>Gunneridae</taxon>
        <taxon>Pentapetalae</taxon>
        <taxon>rosids</taxon>
        <taxon>fabids</taxon>
        <taxon>Rosales</taxon>
        <taxon>Rhamnaceae</taxon>
        <taxon>rhamnoid group</taxon>
        <taxon>Rhamneae</taxon>
        <taxon>Rhamnella</taxon>
    </lineage>
</organism>
<keyword evidence="3" id="KW-1185">Reference proteome</keyword>
<dbReference type="EMBL" id="VOIH02000012">
    <property type="protein sequence ID" value="KAF3432535.1"/>
    <property type="molecule type" value="Genomic_DNA"/>
</dbReference>
<evidence type="ECO:0000256" key="1">
    <source>
        <dbReference type="SAM" id="MobiDB-lite"/>
    </source>
</evidence>
<sequence>MGLTREGLGPSCVYLLRRLLAWQLLGGVGTFEKGEFLKRSGGGKTIANAVRIPCNQKEMVNRGTGVDTGAHPLMPKSPSLSTKMDRKYNTNG</sequence>
<dbReference type="AlphaFoldDB" id="A0A8K0GSD7"/>
<comment type="caution">
    <text evidence="2">The sequence shown here is derived from an EMBL/GenBank/DDBJ whole genome shotgun (WGS) entry which is preliminary data.</text>
</comment>
<evidence type="ECO:0000313" key="3">
    <source>
        <dbReference type="Proteomes" id="UP000796880"/>
    </source>
</evidence>
<gene>
    <name evidence="2" type="ORF">FNV43_RR27275</name>
</gene>